<feature type="transmembrane region" description="Helical" evidence="3">
    <location>
        <begin position="143"/>
        <end position="163"/>
    </location>
</feature>
<dbReference type="GO" id="GO:0000160">
    <property type="term" value="P:phosphorelay signal transduction system"/>
    <property type="evidence" value="ECO:0007669"/>
    <property type="project" value="InterPro"/>
</dbReference>
<proteinExistence type="predicted"/>
<dbReference type="InterPro" id="IPR011048">
    <property type="entry name" value="Haem_d1_sf"/>
</dbReference>
<accession>A0AAP6Y993</accession>
<dbReference type="GO" id="GO:0006355">
    <property type="term" value="P:regulation of DNA-templated transcription"/>
    <property type="evidence" value="ECO:0007669"/>
    <property type="project" value="InterPro"/>
</dbReference>
<evidence type="ECO:0000313" key="5">
    <source>
        <dbReference type="EMBL" id="NMP04918.1"/>
    </source>
</evidence>
<dbReference type="AlphaFoldDB" id="A0AAP6Y993"/>
<dbReference type="Pfam" id="PF00486">
    <property type="entry name" value="Trans_reg_C"/>
    <property type="match status" value="1"/>
</dbReference>
<feature type="DNA-binding region" description="OmpR/PhoB-type" evidence="2">
    <location>
        <begin position="10"/>
        <end position="108"/>
    </location>
</feature>
<dbReference type="Proteomes" id="UP000549590">
    <property type="component" value="Unassembled WGS sequence"/>
</dbReference>
<dbReference type="SUPFAM" id="SSF51004">
    <property type="entry name" value="C-terminal (heme d1) domain of cytochrome cd1-nitrite reductase"/>
    <property type="match status" value="1"/>
</dbReference>
<evidence type="ECO:0000256" key="2">
    <source>
        <dbReference type="PROSITE-ProRule" id="PRU01091"/>
    </source>
</evidence>
<dbReference type="EMBL" id="JABBYB010000016">
    <property type="protein sequence ID" value="NMP04918.1"/>
    <property type="molecule type" value="Genomic_DNA"/>
</dbReference>
<comment type="caution">
    <text evidence="5">The sequence shown here is derived from an EMBL/GenBank/DDBJ whole genome shotgun (WGS) entry which is preliminary data.</text>
</comment>
<dbReference type="Gene3D" id="1.10.10.10">
    <property type="entry name" value="Winged helix-like DNA-binding domain superfamily/Winged helix DNA-binding domain"/>
    <property type="match status" value="1"/>
</dbReference>
<dbReference type="CDD" id="cd00383">
    <property type="entry name" value="trans_reg_C"/>
    <property type="match status" value="1"/>
</dbReference>
<evidence type="ECO:0000256" key="3">
    <source>
        <dbReference type="SAM" id="Phobius"/>
    </source>
</evidence>
<keyword evidence="3" id="KW-1133">Transmembrane helix</keyword>
<dbReference type="RefSeq" id="WP_169045287.1">
    <property type="nucleotide sequence ID" value="NZ_JABBYB010000016.1"/>
</dbReference>
<name>A0AAP6Y993_9GAMM</name>
<dbReference type="PROSITE" id="PS51755">
    <property type="entry name" value="OMPR_PHOB"/>
    <property type="match status" value="1"/>
</dbReference>
<dbReference type="InterPro" id="IPR016032">
    <property type="entry name" value="Sig_transdc_resp-reg_C-effctor"/>
</dbReference>
<keyword evidence="3" id="KW-0812">Transmembrane</keyword>
<dbReference type="SMART" id="SM00862">
    <property type="entry name" value="Trans_reg_C"/>
    <property type="match status" value="1"/>
</dbReference>
<reference evidence="5 6" key="1">
    <citation type="submission" date="2020-04" db="EMBL/GenBank/DDBJ databases">
        <title>Genome sequencing and assembly of Pseudoalteromonas arctica.</title>
        <authorList>
            <person name="Cook G.M."/>
        </authorList>
    </citation>
    <scope>NUCLEOTIDE SEQUENCE [LARGE SCALE GENOMIC DNA]</scope>
    <source>
        <strain evidence="5 6">NEC-BIFX-2020_001</strain>
    </source>
</reference>
<protein>
    <recommendedName>
        <fullName evidence="4">OmpR/PhoB-type domain-containing protein</fullName>
    </recommendedName>
</protein>
<evidence type="ECO:0000256" key="1">
    <source>
        <dbReference type="ARBA" id="ARBA00023125"/>
    </source>
</evidence>
<gene>
    <name evidence="5" type="ORF">HHE94_19640</name>
</gene>
<organism evidence="5 6">
    <name type="scientific">Pseudoalteromonas arctica</name>
    <dbReference type="NCBI Taxonomy" id="394751"/>
    <lineage>
        <taxon>Bacteria</taxon>
        <taxon>Pseudomonadati</taxon>
        <taxon>Pseudomonadota</taxon>
        <taxon>Gammaproteobacteria</taxon>
        <taxon>Alteromonadales</taxon>
        <taxon>Pseudoalteromonadaceae</taxon>
        <taxon>Pseudoalteromonas</taxon>
    </lineage>
</organism>
<dbReference type="InterPro" id="IPR036388">
    <property type="entry name" value="WH-like_DNA-bd_sf"/>
</dbReference>
<dbReference type="GO" id="GO:0003677">
    <property type="term" value="F:DNA binding"/>
    <property type="evidence" value="ECO:0007669"/>
    <property type="project" value="UniProtKB-UniRule"/>
</dbReference>
<dbReference type="SUPFAM" id="SSF46894">
    <property type="entry name" value="C-terminal effector domain of the bipartite response regulators"/>
    <property type="match status" value="1"/>
</dbReference>
<evidence type="ECO:0000313" key="6">
    <source>
        <dbReference type="Proteomes" id="UP000549590"/>
    </source>
</evidence>
<keyword evidence="3" id="KW-0472">Membrane</keyword>
<dbReference type="SUPFAM" id="SSF82171">
    <property type="entry name" value="DPP6 N-terminal domain-like"/>
    <property type="match status" value="1"/>
</dbReference>
<sequence>MKQAEFSDSVVEVKFGAWCLNIKRQIISDGTVEKELEPLLYKILSYLILNQNMIITRENLIEDVWCQTYVDDNAINRAISELRKILKSPQQSELVVKTHYRKGYSFVPSVEFIGSEYQNLPIDNLNKPDVIKKAKPVINKTRLRAFLLLLLVSILLISFIWPVKNREVKTTYKDYQEEVLSMKDGTHSFLVLSPNEKNLAFIVSKNEGLESYLINKDLITGREKVLFKIGYELTPVGWSYNNSDIIYRQNSGKKDCQVFIIDSNFIGEAKHLFDCNNLPFFGEGVNNTNFVYSKLGYRNRDELAVLMNRNLITGEEYQISSPNLNSYGDKFLAHIEDKNKVVFERHQFGFSELYIADTEGGAQTHLYTTKNRIWSLNYDQKSNSLLWYDNVDNILYQYSLVSQKLLQKVSMQGVSGYSTTLPLSPSEMLATQYPYTRHIYQLSLDALNLENIAPENINTFNAQNTNNGYIYYLLNDAQIKRLAVLDTATGTVSIKSNIIDFSIMKVSSDGEELLALKNNVIDIRDTAELSLKDTITVDGNIVNVEYLNNKNIGYILRGDTATSNTAYLYDRATKKSMLLPISNPVWFEQLSTSKFIFLSAQNKLQIFDSWNNLITHEFELNSVLYKHSFALNDNKLFHSDGSNIYLYDLNLGFKANAELIYTLKVGLITQLSYAKELGTLAFTTITINNNKLVKAIEVPK</sequence>
<evidence type="ECO:0000259" key="4">
    <source>
        <dbReference type="PROSITE" id="PS51755"/>
    </source>
</evidence>
<keyword evidence="1 2" id="KW-0238">DNA-binding</keyword>
<feature type="domain" description="OmpR/PhoB-type" evidence="4">
    <location>
        <begin position="10"/>
        <end position="108"/>
    </location>
</feature>
<dbReference type="InterPro" id="IPR001867">
    <property type="entry name" value="OmpR/PhoB-type_DNA-bd"/>
</dbReference>